<keyword evidence="4" id="KW-0862">Zinc</keyword>
<evidence type="ECO:0000256" key="6">
    <source>
        <dbReference type="SAM" id="MobiDB-lite"/>
    </source>
</evidence>
<keyword evidence="9" id="KW-1185">Reference proteome</keyword>
<keyword evidence="5" id="KW-0482">Metalloprotease</keyword>
<feature type="region of interest" description="Disordered" evidence="6">
    <location>
        <begin position="42"/>
        <end position="69"/>
    </location>
</feature>
<organism evidence="8 9">
    <name type="scientific">Roseateles paludis</name>
    <dbReference type="NCBI Taxonomy" id="3145238"/>
    <lineage>
        <taxon>Bacteria</taxon>
        <taxon>Pseudomonadati</taxon>
        <taxon>Pseudomonadota</taxon>
        <taxon>Betaproteobacteria</taxon>
        <taxon>Burkholderiales</taxon>
        <taxon>Sphaerotilaceae</taxon>
        <taxon>Roseateles</taxon>
    </lineage>
</organism>
<feature type="domain" description="MPN" evidence="7">
    <location>
        <begin position="111"/>
        <end position="233"/>
    </location>
</feature>
<dbReference type="Pfam" id="PF04002">
    <property type="entry name" value="RadC"/>
    <property type="match status" value="1"/>
</dbReference>
<sequence>MSTDTERSIPARVLKAHSLEAMASVPANVRRLPSAAVAPVAQPCRKGRHGPGVVSLASRPAPKPASTKPASWLDLVPPALGQSLEAQESALIDAAIAALTRRLSAQRPQHDLTTPERVKRLAFLHLAHLDHEHFAVAFMDAKLCLIAFEEMFTGTLSEVAAYPREIARRALAHNASAVFLAHNHPSGDSTPSRADELLTHAVIRAMTSIGVNMIDHIVVSRQEATSLAERGLI</sequence>
<keyword evidence="1" id="KW-0645">Protease</keyword>
<gene>
    <name evidence="8" type="ORF">ABDJ85_13170</name>
</gene>
<evidence type="ECO:0000256" key="1">
    <source>
        <dbReference type="ARBA" id="ARBA00022670"/>
    </source>
</evidence>
<dbReference type="InterPro" id="IPR001405">
    <property type="entry name" value="UPF0758"/>
</dbReference>
<name>A0ABV0G3Z2_9BURK</name>
<evidence type="ECO:0000256" key="3">
    <source>
        <dbReference type="ARBA" id="ARBA00022801"/>
    </source>
</evidence>
<dbReference type="InterPro" id="IPR025657">
    <property type="entry name" value="RadC_JAB"/>
</dbReference>
<dbReference type="Gene3D" id="3.40.140.10">
    <property type="entry name" value="Cytidine Deaminase, domain 2"/>
    <property type="match status" value="1"/>
</dbReference>
<dbReference type="InterPro" id="IPR037518">
    <property type="entry name" value="MPN"/>
</dbReference>
<dbReference type="PANTHER" id="PTHR30471">
    <property type="entry name" value="DNA REPAIR PROTEIN RADC"/>
    <property type="match status" value="1"/>
</dbReference>
<comment type="caution">
    <text evidence="8">The sequence shown here is derived from an EMBL/GenBank/DDBJ whole genome shotgun (WGS) entry which is preliminary data.</text>
</comment>
<dbReference type="PROSITE" id="PS50249">
    <property type="entry name" value="MPN"/>
    <property type="match status" value="1"/>
</dbReference>
<evidence type="ECO:0000259" key="7">
    <source>
        <dbReference type="PROSITE" id="PS50249"/>
    </source>
</evidence>
<dbReference type="Proteomes" id="UP001495147">
    <property type="component" value="Unassembled WGS sequence"/>
</dbReference>
<dbReference type="PANTHER" id="PTHR30471:SF3">
    <property type="entry name" value="UPF0758 PROTEIN YEES-RELATED"/>
    <property type="match status" value="1"/>
</dbReference>
<dbReference type="InterPro" id="IPR020891">
    <property type="entry name" value="UPF0758_CS"/>
</dbReference>
<reference evidence="8 9" key="1">
    <citation type="submission" date="2024-05" db="EMBL/GenBank/DDBJ databases">
        <title>Roseateles sp. DJS-2-20 16S ribosomal RNA gene Genome sequencing and assembly.</title>
        <authorList>
            <person name="Woo H."/>
        </authorList>
    </citation>
    <scope>NUCLEOTIDE SEQUENCE [LARGE SCALE GENOMIC DNA]</scope>
    <source>
        <strain evidence="8 9">DJS-2-20</strain>
    </source>
</reference>
<evidence type="ECO:0000313" key="9">
    <source>
        <dbReference type="Proteomes" id="UP001495147"/>
    </source>
</evidence>
<keyword evidence="3" id="KW-0378">Hydrolase</keyword>
<dbReference type="PROSITE" id="PS01302">
    <property type="entry name" value="UPF0758"/>
    <property type="match status" value="1"/>
</dbReference>
<dbReference type="RefSeq" id="WP_347705242.1">
    <property type="nucleotide sequence ID" value="NZ_JBDPZD010000003.1"/>
</dbReference>
<evidence type="ECO:0000256" key="4">
    <source>
        <dbReference type="ARBA" id="ARBA00022833"/>
    </source>
</evidence>
<evidence type="ECO:0000256" key="2">
    <source>
        <dbReference type="ARBA" id="ARBA00022723"/>
    </source>
</evidence>
<evidence type="ECO:0000256" key="5">
    <source>
        <dbReference type="ARBA" id="ARBA00023049"/>
    </source>
</evidence>
<evidence type="ECO:0000313" key="8">
    <source>
        <dbReference type="EMBL" id="MEO3692424.1"/>
    </source>
</evidence>
<dbReference type="EMBL" id="JBDPZD010000003">
    <property type="protein sequence ID" value="MEO3692424.1"/>
    <property type="molecule type" value="Genomic_DNA"/>
</dbReference>
<dbReference type="CDD" id="cd08071">
    <property type="entry name" value="MPN_DUF2466"/>
    <property type="match status" value="1"/>
</dbReference>
<protein>
    <submittedName>
        <fullName evidence="8">JAB domain-containing protein</fullName>
    </submittedName>
</protein>
<feature type="compositionally biased region" description="Low complexity" evidence="6">
    <location>
        <begin position="57"/>
        <end position="69"/>
    </location>
</feature>
<accession>A0ABV0G3Z2</accession>
<keyword evidence="2" id="KW-0479">Metal-binding</keyword>
<proteinExistence type="predicted"/>